<feature type="transmembrane region" description="Helical" evidence="5">
    <location>
        <begin position="172"/>
        <end position="192"/>
    </location>
</feature>
<dbReference type="STRING" id="688867.SAMN05660236_0436"/>
<gene>
    <name evidence="6" type="ORF">SAMN05660236_0436</name>
</gene>
<sequence>MDSIQIILIASFFLIALIYASVGFGGGSSYLALLAQPMFMLLPEVIRPTALLCNIIVVTSGTIIFYREEKIVWKEVWPFLVASVPAAYLGGFWKLEDNVFFILLGVALLMASILLWIQPEKINASSGKYNTTPTNIALGGGIGFLSGLVGIGGGIFLSPVLHFLRWSDAKKISALASLFILVNSISGLAGQFQRGLPALSWQYILPLLAAVFLGGQIGSRLGASKFNPIYIKRITAVLMLIAAINILKDHWYW</sequence>
<dbReference type="Pfam" id="PF01925">
    <property type="entry name" value="TauE"/>
    <property type="match status" value="1"/>
</dbReference>
<feature type="transmembrane region" description="Helical" evidence="5">
    <location>
        <begin position="76"/>
        <end position="93"/>
    </location>
</feature>
<protein>
    <recommendedName>
        <fullName evidence="5">Probable membrane transporter protein</fullName>
    </recommendedName>
</protein>
<evidence type="ECO:0000256" key="2">
    <source>
        <dbReference type="ARBA" id="ARBA00022692"/>
    </source>
</evidence>
<keyword evidence="2 5" id="KW-0812">Transmembrane</keyword>
<dbReference type="GO" id="GO:0005886">
    <property type="term" value="C:plasma membrane"/>
    <property type="evidence" value="ECO:0007669"/>
    <property type="project" value="UniProtKB-SubCell"/>
</dbReference>
<dbReference type="Proteomes" id="UP000190961">
    <property type="component" value="Unassembled WGS sequence"/>
</dbReference>
<evidence type="ECO:0000256" key="3">
    <source>
        <dbReference type="ARBA" id="ARBA00022989"/>
    </source>
</evidence>
<feature type="transmembrane region" description="Helical" evidence="5">
    <location>
        <begin position="45"/>
        <end position="64"/>
    </location>
</feature>
<evidence type="ECO:0000313" key="6">
    <source>
        <dbReference type="EMBL" id="SKC42925.1"/>
    </source>
</evidence>
<organism evidence="6 7">
    <name type="scientific">Ohtaekwangia koreensis</name>
    <dbReference type="NCBI Taxonomy" id="688867"/>
    <lineage>
        <taxon>Bacteria</taxon>
        <taxon>Pseudomonadati</taxon>
        <taxon>Bacteroidota</taxon>
        <taxon>Cytophagia</taxon>
        <taxon>Cytophagales</taxon>
        <taxon>Fulvivirgaceae</taxon>
        <taxon>Ohtaekwangia</taxon>
    </lineage>
</organism>
<dbReference type="AlphaFoldDB" id="A0A1T5IUV2"/>
<dbReference type="OrthoDB" id="560496at2"/>
<feature type="transmembrane region" description="Helical" evidence="5">
    <location>
        <begin position="198"/>
        <end position="218"/>
    </location>
</feature>
<evidence type="ECO:0000313" key="7">
    <source>
        <dbReference type="Proteomes" id="UP000190961"/>
    </source>
</evidence>
<feature type="transmembrane region" description="Helical" evidence="5">
    <location>
        <begin position="137"/>
        <end position="160"/>
    </location>
</feature>
<feature type="transmembrane region" description="Helical" evidence="5">
    <location>
        <begin position="6"/>
        <end position="33"/>
    </location>
</feature>
<evidence type="ECO:0000256" key="1">
    <source>
        <dbReference type="ARBA" id="ARBA00004141"/>
    </source>
</evidence>
<dbReference type="InterPro" id="IPR051598">
    <property type="entry name" value="TSUP/Inactive_protease-like"/>
</dbReference>
<accession>A0A1T5IUV2</accession>
<dbReference type="EMBL" id="FUZU01000001">
    <property type="protein sequence ID" value="SKC42925.1"/>
    <property type="molecule type" value="Genomic_DNA"/>
</dbReference>
<evidence type="ECO:0000256" key="5">
    <source>
        <dbReference type="RuleBase" id="RU363041"/>
    </source>
</evidence>
<feature type="transmembrane region" description="Helical" evidence="5">
    <location>
        <begin position="230"/>
        <end position="247"/>
    </location>
</feature>
<dbReference type="InterPro" id="IPR002781">
    <property type="entry name" value="TM_pro_TauE-like"/>
</dbReference>
<name>A0A1T5IUV2_9BACT</name>
<keyword evidence="4 5" id="KW-0472">Membrane</keyword>
<keyword evidence="7" id="KW-1185">Reference proteome</keyword>
<evidence type="ECO:0000256" key="4">
    <source>
        <dbReference type="ARBA" id="ARBA00023136"/>
    </source>
</evidence>
<keyword evidence="5" id="KW-1003">Cell membrane</keyword>
<reference evidence="6 7" key="1">
    <citation type="submission" date="2017-02" db="EMBL/GenBank/DDBJ databases">
        <authorList>
            <person name="Peterson S.W."/>
        </authorList>
    </citation>
    <scope>NUCLEOTIDE SEQUENCE [LARGE SCALE GENOMIC DNA]</scope>
    <source>
        <strain evidence="6 7">DSM 25262</strain>
    </source>
</reference>
<dbReference type="PANTHER" id="PTHR43701:SF5">
    <property type="entry name" value="MEMBRANE TRANSPORTER PROTEIN-RELATED"/>
    <property type="match status" value="1"/>
</dbReference>
<dbReference type="RefSeq" id="WP_079685059.1">
    <property type="nucleotide sequence ID" value="NZ_FUZU01000001.1"/>
</dbReference>
<dbReference type="PANTHER" id="PTHR43701">
    <property type="entry name" value="MEMBRANE TRANSPORTER PROTEIN MJ0441-RELATED"/>
    <property type="match status" value="1"/>
</dbReference>
<proteinExistence type="inferred from homology"/>
<keyword evidence="3 5" id="KW-1133">Transmembrane helix</keyword>
<comment type="subcellular location">
    <subcellularLocation>
        <location evidence="5">Cell membrane</location>
        <topology evidence="5">Multi-pass membrane protein</topology>
    </subcellularLocation>
    <subcellularLocation>
        <location evidence="1">Membrane</location>
        <topology evidence="1">Multi-pass membrane protein</topology>
    </subcellularLocation>
</comment>
<feature type="transmembrane region" description="Helical" evidence="5">
    <location>
        <begin position="100"/>
        <end position="117"/>
    </location>
</feature>
<comment type="similarity">
    <text evidence="5">Belongs to the 4-toluene sulfonate uptake permease (TSUP) (TC 2.A.102) family.</text>
</comment>